<keyword evidence="5" id="KW-0378">Hydrolase</keyword>
<dbReference type="InterPro" id="IPR051560">
    <property type="entry name" value="MAM_domain-containing"/>
</dbReference>
<feature type="disulfide bond" evidence="4">
    <location>
        <begin position="1515"/>
        <end position="1576"/>
    </location>
</feature>
<keyword evidence="7" id="KW-1133">Transmembrane helix</keyword>
<feature type="disulfide bond" evidence="4">
    <location>
        <begin position="1778"/>
        <end position="1788"/>
    </location>
</feature>
<feature type="transmembrane region" description="Helical" evidence="7">
    <location>
        <begin position="2136"/>
        <end position="2158"/>
    </location>
</feature>
<dbReference type="SMART" id="SM00254">
    <property type="entry name" value="ShKT"/>
    <property type="match status" value="2"/>
</dbReference>
<dbReference type="InterPro" id="IPR033116">
    <property type="entry name" value="TRYPSIN_SER"/>
</dbReference>
<dbReference type="SMART" id="SM00020">
    <property type="entry name" value="Tryp_SPc"/>
    <property type="match status" value="2"/>
</dbReference>
<dbReference type="InterPro" id="IPR013320">
    <property type="entry name" value="ConA-like_dom_sf"/>
</dbReference>
<feature type="domain" description="MAM" evidence="8">
    <location>
        <begin position="1839"/>
        <end position="1867"/>
    </location>
</feature>
<evidence type="ECO:0000256" key="5">
    <source>
        <dbReference type="RuleBase" id="RU363034"/>
    </source>
</evidence>
<dbReference type="InterPro" id="IPR003961">
    <property type="entry name" value="FN3_dom"/>
</dbReference>
<keyword evidence="5" id="KW-0645">Protease</keyword>
<sequence>MRVISIPFNFYFLFSALPLSGWNATVLMSSYFGFSIQWSSLRTNIDRNARFYLILINSPAGNLLAVETVPGSATTEDITGLRPSTRYRIGVYGIDETGQAYKSSESLVSTTYVFCGSRPSASSRIVGGSVARVNSWPWQVMLIRTSGSQFCGGSLVDPYWVVTAAHCVNGKSPSSVKVKLGAHYRTTGSVGTEQEIGVAQIIRHENYKNPLSYSNDIALIKLLKPADLGVGIGLVCLPDVRHALPFDNLNKKCWITGWGTLSSGGSQPNSLMEAQIPLVSKGRCLNSYPGKIDDSMLCAGLDAGGVDTCQGDSGGPLVCEFNGTWFLEGATSWGQGCAYASKYGVYANVRDLKAWITNHIYQAIPSAVSPQNQSVSALVWCTFDNGLCSGWNQSSSDDFDWTLSSGSTPSGSTGPSSGQGGSGKYMYIETSSPRRPGDKAKLVFTVPKNGEMSCLSFYYHMRGASVGTLNVYNGNSKVFNISGQQSNYWIMVERNIILNGLIIFEGIAGNSFTGDIAIDSVEINSGKCPVSCNFDNGLCFGWSQSRQDVFDWTLYSGSTPSLGTGPSSDHTSGSGKYFYIEASYHNVGDNAKLTFAVPRNKSSCCLKFFYHMYGSRMGTLNVFSGNNKIFTKSGNQGNYWKRVTRTVYFSDMVTFEGIKGLSFQSDIAIDDVSIADGGCPGCGRVLNELFGKIQVRRSSYYSYFTLRCSWRIQNAGISQAVALVSLPEVYLSYYRRYLKIIDGNGITVFSRYGYPSVTQKSFTEVSFGNSGNITVQIYLRRSYSNFKLQFGILIQGLQFVFPLANWSVSIGYTTTTSMRFSWQNLQTLAGQEISHYFIVVKNSYGNGVNGYIVPGNTTSHVLSGLSPYTEYRLYVVGVNFRGNAYNSTERTAWTDEGVPGLAPSNILFSEVTTTQFKVTWNPLPQQFHNGRLLGYRVYFRRSAYFPMPFNTSSLVTSSPNMTWALITGLGPAQRYDVSVAAYTSKGEGPRSSFYYVTTACKVVVNQSSGDMNVTHSDYTSLYCFWSIGNTGIPQAIGLLLIREIRFGYCSEYFKIFDGNGVLKFHQSGCLSSVHGLLVEVPFFASNNITASFNMRRLRSTIKADYLILGKSVHAAQMLFGWNLTVENTTFSSILIRWTNLTNVLNRKVGHYVVFLNRRNNSVSLHQIVDGDQLTTEINGLTHSTNYTVEVVGIDAMGKPYKTPQEATMTANLTCGIRPSVDTPRIVNGSEAPKNSWPWQAMLLSRSGSQFCGGSLIHPQWVLTATHCVRSRALSDVKVRLGAHYRLWYSVGTEQDFDVTNIIQHENYHSPNRYSNDIALLRLSRPASLSKGVGLVCLPDINFQLPFDNSNKPCWITGWGRLYYLGPQPNALMQVDLPLVSKQRCLSYYPGRIDDSMICIGKAQGGQGACHGDSGGPLVCEFNGKWYLEGATSWGGLPCAAPLKPTVYANIRNLKSWITNKMNGFVTPSPPPSGVSGLRLVGGSGSWEGRVEVYHNNIWGTVCDDSWDIFDARVVCRQLGYPGAVSAPGSARFGAGSGQIWLDDVACSGSESSIIYCRHRGWGSHNCGHREDASVVCSRVPATSAPWTTWSPWTSPSAAQVSCNFDYGLCYGWSQSSSDIFDWTRHRGSTSSSNTGPSSDHTTRNGYYMYIETSSPRRQGDNAKLQVSVSGNGAAACLVFYYHMYGGTIGTLNVYNGNELVFSVSGNQGLRLVGGSRSWEGRVEVYHNNIWGTVCDDSWDIFDARVVCRQLGYSGAVSAPGSARFGAGSGQIWLDDVACSGSESSILYCVHRGWGSHNCGHSEDASHQQLPCLGQRGPPGRRLLLKHLVTLIMDCVMDGVTFEGIVGSSYRGDIAIDDVAITSGSCNSPTVLPTNQSIGGCLDLSPNFCSSFAHGNFCVNSFDLSRKYCEKTCGFCGAGCSDSQVVCSDLSNSFCSAHFYWSWQNCRRSCGFCSANAYSTPTAAGSRLPPSTYSPERQTPSKEEMRESVMLKVKNMDIKKWDQNMERSFKNKVAEAAMEYCAKAQCYPEQSRRRRSSVNVTFTADMVHILPGYPKHSDDPSEVVLLAFYLSLPQGISESSIVPETVLHKIVMGNKDNIQTSIGGEISSVDPFPSGTEQQKDEESDKGNDGKSKPTNVLIGASVGGGLLLIIIAAILIGCKKTDR</sequence>
<organism evidence="12 13">
    <name type="scientific">Porites lobata</name>
    <dbReference type="NCBI Taxonomy" id="104759"/>
    <lineage>
        <taxon>Eukaryota</taxon>
        <taxon>Metazoa</taxon>
        <taxon>Cnidaria</taxon>
        <taxon>Anthozoa</taxon>
        <taxon>Hexacorallia</taxon>
        <taxon>Scleractinia</taxon>
        <taxon>Fungiina</taxon>
        <taxon>Poritidae</taxon>
        <taxon>Porites</taxon>
    </lineage>
</organism>
<name>A0ABN8S150_9CNID</name>
<keyword evidence="1" id="KW-0800">Toxin</keyword>
<reference evidence="12 13" key="1">
    <citation type="submission" date="2022-05" db="EMBL/GenBank/DDBJ databases">
        <authorList>
            <consortium name="Genoscope - CEA"/>
            <person name="William W."/>
        </authorList>
    </citation>
    <scope>NUCLEOTIDE SEQUENCE [LARGE SCALE GENOMIC DNA]</scope>
</reference>
<dbReference type="Gene3D" id="1.10.10.1940">
    <property type="match status" value="1"/>
</dbReference>
<feature type="region of interest" description="Disordered" evidence="6">
    <location>
        <begin position="2102"/>
        <end position="2133"/>
    </location>
</feature>
<dbReference type="Pfam" id="PF00629">
    <property type="entry name" value="MAM"/>
    <property type="match status" value="3"/>
</dbReference>
<dbReference type="InterPro" id="IPR036772">
    <property type="entry name" value="SRCR-like_dom_sf"/>
</dbReference>
<evidence type="ECO:0000256" key="3">
    <source>
        <dbReference type="ARBA" id="ARBA00023180"/>
    </source>
</evidence>
<feature type="compositionally biased region" description="Polar residues" evidence="6">
    <location>
        <begin position="1960"/>
        <end position="1977"/>
    </location>
</feature>
<feature type="disulfide bond" evidence="4">
    <location>
        <begin position="1546"/>
        <end position="1556"/>
    </location>
</feature>
<evidence type="ECO:0000313" key="12">
    <source>
        <dbReference type="EMBL" id="CAH3185288.1"/>
    </source>
</evidence>
<dbReference type="PROSITE" id="PS50240">
    <property type="entry name" value="TRYPSIN_DOM"/>
    <property type="match status" value="2"/>
</dbReference>
<dbReference type="CDD" id="cd00063">
    <property type="entry name" value="FN3"/>
    <property type="match status" value="4"/>
</dbReference>
<comment type="caution">
    <text evidence="12">The sequence shown here is derived from an EMBL/GenBank/DDBJ whole genome shotgun (WGS) entry which is preliminary data.</text>
</comment>
<feature type="domain" description="Peptidase S1" evidence="9">
    <location>
        <begin position="125"/>
        <end position="361"/>
    </location>
</feature>
<protein>
    <submittedName>
        <fullName evidence="12">Uncharacterized protein</fullName>
    </submittedName>
</protein>
<feature type="region of interest" description="Disordered" evidence="6">
    <location>
        <begin position="402"/>
        <end position="426"/>
    </location>
</feature>
<dbReference type="SMART" id="SM00202">
    <property type="entry name" value="SR"/>
    <property type="match status" value="2"/>
</dbReference>
<evidence type="ECO:0000256" key="7">
    <source>
        <dbReference type="SAM" id="Phobius"/>
    </source>
</evidence>
<dbReference type="PROSITE" id="PS00135">
    <property type="entry name" value="TRYPSIN_SER"/>
    <property type="match status" value="2"/>
</dbReference>
<feature type="domain" description="Fibronectin type-III" evidence="11">
    <location>
        <begin position="1119"/>
        <end position="1212"/>
    </location>
</feature>
<feature type="domain" description="SRCR" evidence="10">
    <location>
        <begin position="1709"/>
        <end position="1804"/>
    </location>
</feature>
<dbReference type="CDD" id="cd00190">
    <property type="entry name" value="Tryp_SPc"/>
    <property type="match status" value="2"/>
</dbReference>
<feature type="domain" description="Peptidase S1" evidence="9">
    <location>
        <begin position="1225"/>
        <end position="1462"/>
    </location>
</feature>
<feature type="disulfide bond" evidence="4">
    <location>
        <begin position="1734"/>
        <end position="1798"/>
    </location>
</feature>
<dbReference type="CDD" id="cd06263">
    <property type="entry name" value="MAM"/>
    <property type="match status" value="3"/>
</dbReference>
<dbReference type="PRINTS" id="PR00258">
    <property type="entry name" value="SPERACTRCPTR"/>
</dbReference>
<evidence type="ECO:0000256" key="2">
    <source>
        <dbReference type="ARBA" id="ARBA00023157"/>
    </source>
</evidence>
<keyword evidence="7" id="KW-0472">Membrane</keyword>
<evidence type="ECO:0000256" key="6">
    <source>
        <dbReference type="SAM" id="MobiDB-lite"/>
    </source>
</evidence>
<evidence type="ECO:0000313" key="13">
    <source>
        <dbReference type="Proteomes" id="UP001159405"/>
    </source>
</evidence>
<keyword evidence="5" id="KW-0720">Serine protease</keyword>
<dbReference type="SUPFAM" id="SSF49265">
    <property type="entry name" value="Fibronectin type III"/>
    <property type="match status" value="3"/>
</dbReference>
<evidence type="ECO:0000259" key="9">
    <source>
        <dbReference type="PROSITE" id="PS50240"/>
    </source>
</evidence>
<feature type="disulfide bond" evidence="4">
    <location>
        <begin position="1502"/>
        <end position="1566"/>
    </location>
</feature>
<dbReference type="InterPro" id="IPR000998">
    <property type="entry name" value="MAM_dom"/>
</dbReference>
<dbReference type="InterPro" id="IPR043504">
    <property type="entry name" value="Peptidase_S1_PA_chymotrypsin"/>
</dbReference>
<feature type="domain" description="Fibronectin type-III" evidence="11">
    <location>
        <begin position="20"/>
        <end position="114"/>
    </location>
</feature>
<dbReference type="PROSITE" id="PS50287">
    <property type="entry name" value="SRCR_2"/>
    <property type="match status" value="2"/>
</dbReference>
<dbReference type="InterPro" id="IPR001254">
    <property type="entry name" value="Trypsin_dom"/>
</dbReference>
<evidence type="ECO:0000259" key="8">
    <source>
        <dbReference type="PROSITE" id="PS50060"/>
    </source>
</evidence>
<evidence type="ECO:0000259" key="11">
    <source>
        <dbReference type="PROSITE" id="PS50853"/>
    </source>
</evidence>
<dbReference type="Gene3D" id="2.60.120.200">
    <property type="match status" value="3"/>
</dbReference>
<dbReference type="SMART" id="SM00060">
    <property type="entry name" value="FN3"/>
    <property type="match status" value="4"/>
</dbReference>
<gene>
    <name evidence="12" type="ORF">PLOB_00032516</name>
</gene>
<dbReference type="SUPFAM" id="SSF50494">
    <property type="entry name" value="Trypsin-like serine proteases"/>
    <property type="match status" value="2"/>
</dbReference>
<keyword evidence="2 4" id="KW-1015">Disulfide bond</keyword>
<keyword evidence="7" id="KW-0812">Transmembrane</keyword>
<comment type="caution">
    <text evidence="4">Lacks conserved residue(s) required for the propagation of feature annotation.</text>
</comment>
<dbReference type="PANTHER" id="PTHR23282">
    <property type="entry name" value="APICAL ENDOSOMAL GLYCOPROTEIN PRECURSOR"/>
    <property type="match status" value="1"/>
</dbReference>
<dbReference type="InterPro" id="IPR001190">
    <property type="entry name" value="SRCR"/>
</dbReference>
<feature type="compositionally biased region" description="Low complexity" evidence="6">
    <location>
        <begin position="404"/>
        <end position="416"/>
    </location>
</feature>
<dbReference type="InterPro" id="IPR003582">
    <property type="entry name" value="ShKT_dom"/>
</dbReference>
<feature type="transmembrane region" description="Helical" evidence="7">
    <location>
        <begin position="12"/>
        <end position="34"/>
    </location>
</feature>
<dbReference type="Gene3D" id="2.40.10.10">
    <property type="entry name" value="Trypsin-like serine proteases"/>
    <property type="match status" value="2"/>
</dbReference>
<dbReference type="Pfam" id="PF00530">
    <property type="entry name" value="SRCR"/>
    <property type="match status" value="2"/>
</dbReference>
<feature type="domain" description="MAM" evidence="8">
    <location>
        <begin position="530"/>
        <end position="681"/>
    </location>
</feature>
<dbReference type="SMART" id="SM00137">
    <property type="entry name" value="MAM"/>
    <property type="match status" value="3"/>
</dbReference>
<evidence type="ECO:0000259" key="10">
    <source>
        <dbReference type="PROSITE" id="PS50287"/>
    </source>
</evidence>
<feature type="compositionally biased region" description="Basic and acidic residues" evidence="6">
    <location>
        <begin position="2117"/>
        <end position="2131"/>
    </location>
</feature>
<accession>A0ABN8S150</accession>
<dbReference type="InterPro" id="IPR018114">
    <property type="entry name" value="TRYPSIN_HIS"/>
</dbReference>
<feature type="domain" description="MAM" evidence="8">
    <location>
        <begin position="379"/>
        <end position="530"/>
    </location>
</feature>
<dbReference type="Pfam" id="PF00041">
    <property type="entry name" value="fn3"/>
    <property type="match status" value="2"/>
</dbReference>
<evidence type="ECO:0000256" key="4">
    <source>
        <dbReference type="PROSITE-ProRule" id="PRU00196"/>
    </source>
</evidence>
<keyword evidence="13" id="KW-1185">Reference proteome</keyword>
<feature type="region of interest" description="Disordered" evidence="6">
    <location>
        <begin position="1960"/>
        <end position="1984"/>
    </location>
</feature>
<dbReference type="Gene3D" id="2.60.40.10">
    <property type="entry name" value="Immunoglobulins"/>
    <property type="match status" value="4"/>
</dbReference>
<dbReference type="PROSITE" id="PS00420">
    <property type="entry name" value="SRCR_1"/>
    <property type="match status" value="2"/>
</dbReference>
<dbReference type="SUPFAM" id="SSF56487">
    <property type="entry name" value="SRCR-like"/>
    <property type="match status" value="2"/>
</dbReference>
<dbReference type="InterPro" id="IPR013783">
    <property type="entry name" value="Ig-like_fold"/>
</dbReference>
<dbReference type="SUPFAM" id="SSF49899">
    <property type="entry name" value="Concanavalin A-like lectins/glucanases"/>
    <property type="match status" value="3"/>
</dbReference>
<keyword evidence="3" id="KW-0325">Glycoprotein</keyword>
<dbReference type="Pfam" id="PF00089">
    <property type="entry name" value="Trypsin"/>
    <property type="match status" value="2"/>
</dbReference>
<feature type="domain" description="Fibronectin type-III" evidence="11">
    <location>
        <begin position="902"/>
        <end position="1001"/>
    </location>
</feature>
<evidence type="ECO:0000256" key="1">
    <source>
        <dbReference type="ARBA" id="ARBA00022656"/>
    </source>
</evidence>
<dbReference type="Gene3D" id="3.10.250.10">
    <property type="entry name" value="SRCR-like domain"/>
    <property type="match status" value="2"/>
</dbReference>
<feature type="domain" description="SRCR" evidence="10">
    <location>
        <begin position="1477"/>
        <end position="1577"/>
    </location>
</feature>
<dbReference type="PROSITE" id="PS50060">
    <property type="entry name" value="MAM_2"/>
    <property type="match status" value="4"/>
</dbReference>
<proteinExistence type="predicted"/>
<dbReference type="PROSITE" id="PS50853">
    <property type="entry name" value="FN3"/>
    <property type="match status" value="4"/>
</dbReference>
<dbReference type="PROSITE" id="PS00134">
    <property type="entry name" value="TRYPSIN_HIS"/>
    <property type="match status" value="2"/>
</dbReference>
<feature type="domain" description="MAM" evidence="8">
    <location>
        <begin position="1600"/>
        <end position="1790"/>
    </location>
</feature>
<dbReference type="EMBL" id="CALNXK010000420">
    <property type="protein sequence ID" value="CAH3185288.1"/>
    <property type="molecule type" value="Genomic_DNA"/>
</dbReference>
<dbReference type="InterPro" id="IPR036116">
    <property type="entry name" value="FN3_sf"/>
</dbReference>
<dbReference type="Proteomes" id="UP001159405">
    <property type="component" value="Unassembled WGS sequence"/>
</dbReference>
<dbReference type="PRINTS" id="PR00722">
    <property type="entry name" value="CHYMOTRYPSIN"/>
</dbReference>
<feature type="domain" description="Fibronectin type-III" evidence="11">
    <location>
        <begin position="804"/>
        <end position="897"/>
    </location>
</feature>
<dbReference type="PANTHER" id="PTHR23282:SF142">
    <property type="entry name" value="MAM DOMAIN-CONTAINING PROTEIN"/>
    <property type="match status" value="1"/>
</dbReference>
<dbReference type="InterPro" id="IPR009003">
    <property type="entry name" value="Peptidase_S1_PA"/>
</dbReference>
<dbReference type="InterPro" id="IPR001314">
    <property type="entry name" value="Peptidase_S1A"/>
</dbReference>